<sequence length="417" mass="47862">MCYVAAPKNLDMLAKFTFLKNINVLYNAIQNGDDFTAVDVDGGEQSTHQIHTVNAKNREKSERQTTTDKETFRKNPAFSLIEKYHPIFRIKLPKRKPVHGEHEMELAPGHGAIFRPLWRLSPEQTETLRYWLKEMLEAGLIRPSISPHGAPTFCIKKPVGWRIAHDYRAMSQHTIRQSIPMPREDDIFDRMAGCRWYSCFDLLSGYYQIRMRESDIPLTTFLTPDGLFEYLAVPMGLSNAPATFNRIVTRCFWDLSDCVATYFDDIYVFPKDEGINGHLTAVERVFHKCQEQLKLAKSTICSREIPCLGEFVGINGVRIDPDKVTIITEWPVPKTVKELRSILGATVYVQRFCALHQFSRCQISRDQFEFGGILIQVEPASEKVEGKFDDTKTQSIERPIAFTGRKLTSTELNYPTH</sequence>
<keyword evidence="3" id="KW-1185">Reference proteome</keyword>
<evidence type="ECO:0000313" key="2">
    <source>
        <dbReference type="EMBL" id="OWZ19944.1"/>
    </source>
</evidence>
<evidence type="ECO:0000313" key="3">
    <source>
        <dbReference type="Proteomes" id="UP000198211"/>
    </source>
</evidence>
<dbReference type="Pfam" id="PF00078">
    <property type="entry name" value="RVT_1"/>
    <property type="match status" value="1"/>
</dbReference>
<dbReference type="Gene3D" id="3.30.70.270">
    <property type="match status" value="2"/>
</dbReference>
<dbReference type="CDD" id="cd01647">
    <property type="entry name" value="RT_LTR"/>
    <property type="match status" value="1"/>
</dbReference>
<dbReference type="Proteomes" id="UP000198211">
    <property type="component" value="Unassembled WGS sequence"/>
</dbReference>
<dbReference type="AlphaFoldDB" id="A0A225WQT5"/>
<dbReference type="InterPro" id="IPR043502">
    <property type="entry name" value="DNA/RNA_pol_sf"/>
</dbReference>
<feature type="domain" description="Reverse transcriptase" evidence="1">
    <location>
        <begin position="156"/>
        <end position="309"/>
    </location>
</feature>
<dbReference type="InterPro" id="IPR043128">
    <property type="entry name" value="Rev_trsase/Diguanyl_cyclase"/>
</dbReference>
<dbReference type="EMBL" id="NBNE01000381">
    <property type="protein sequence ID" value="OWZ19944.1"/>
    <property type="molecule type" value="Genomic_DNA"/>
</dbReference>
<dbReference type="InterPro" id="IPR000477">
    <property type="entry name" value="RT_dom"/>
</dbReference>
<name>A0A225WQT5_9STRA</name>
<evidence type="ECO:0000259" key="1">
    <source>
        <dbReference type="Pfam" id="PF00078"/>
    </source>
</evidence>
<accession>A0A225WQT5</accession>
<reference evidence="3" key="1">
    <citation type="submission" date="2017-03" db="EMBL/GenBank/DDBJ databases">
        <title>Phytopthora megakarya and P. palmivora, two closely related causual agents of cacao black pod achieved similar genome size and gene model numbers by different mechanisms.</title>
        <authorList>
            <person name="Ali S."/>
            <person name="Shao J."/>
            <person name="Larry D.J."/>
            <person name="Kronmiller B."/>
            <person name="Shen D."/>
            <person name="Strem M.D."/>
            <person name="Melnick R.L."/>
            <person name="Guiltinan M.J."/>
            <person name="Tyler B.M."/>
            <person name="Meinhardt L.W."/>
            <person name="Bailey B.A."/>
        </authorList>
    </citation>
    <scope>NUCLEOTIDE SEQUENCE [LARGE SCALE GENOMIC DNA]</scope>
    <source>
        <strain evidence="3">zdho120</strain>
    </source>
</reference>
<gene>
    <name evidence="2" type="ORF">PHMEG_0005720</name>
</gene>
<dbReference type="InterPro" id="IPR053134">
    <property type="entry name" value="RNA-dir_DNA_polymerase"/>
</dbReference>
<dbReference type="PANTHER" id="PTHR24559:SF444">
    <property type="entry name" value="REVERSE TRANSCRIPTASE DOMAIN-CONTAINING PROTEIN"/>
    <property type="match status" value="1"/>
</dbReference>
<organism evidence="2 3">
    <name type="scientific">Phytophthora megakarya</name>
    <dbReference type="NCBI Taxonomy" id="4795"/>
    <lineage>
        <taxon>Eukaryota</taxon>
        <taxon>Sar</taxon>
        <taxon>Stramenopiles</taxon>
        <taxon>Oomycota</taxon>
        <taxon>Peronosporomycetes</taxon>
        <taxon>Peronosporales</taxon>
        <taxon>Peronosporaceae</taxon>
        <taxon>Phytophthora</taxon>
    </lineage>
</organism>
<protein>
    <submittedName>
        <fullName evidence="2">Pol Polyprotein</fullName>
    </submittedName>
</protein>
<dbReference type="PANTHER" id="PTHR24559">
    <property type="entry name" value="TRANSPOSON TY3-I GAG-POL POLYPROTEIN"/>
    <property type="match status" value="1"/>
</dbReference>
<proteinExistence type="predicted"/>
<dbReference type="OrthoDB" id="107959at2759"/>
<dbReference type="Gene3D" id="3.10.10.10">
    <property type="entry name" value="HIV Type 1 Reverse Transcriptase, subunit A, domain 1"/>
    <property type="match status" value="1"/>
</dbReference>
<dbReference type="SUPFAM" id="SSF56672">
    <property type="entry name" value="DNA/RNA polymerases"/>
    <property type="match status" value="1"/>
</dbReference>
<comment type="caution">
    <text evidence="2">The sequence shown here is derived from an EMBL/GenBank/DDBJ whole genome shotgun (WGS) entry which is preliminary data.</text>
</comment>